<protein>
    <recommendedName>
        <fullName evidence="6">Division initiation protein</fullName>
    </recommendedName>
</protein>
<feature type="region of interest" description="Disordered" evidence="2">
    <location>
        <begin position="1"/>
        <end position="56"/>
    </location>
</feature>
<keyword evidence="3" id="KW-1133">Transmembrane helix</keyword>
<comment type="similarity">
    <text evidence="1">Belongs to the UPF0749 family.</text>
</comment>
<dbReference type="Proteomes" id="UP000179769">
    <property type="component" value="Unassembled WGS sequence"/>
</dbReference>
<reference evidence="5" key="1">
    <citation type="submission" date="2016-07" db="EMBL/GenBank/DDBJ databases">
        <title>Frankia sp. NRRL B-16219 Genome sequencing.</title>
        <authorList>
            <person name="Ghodhbane-Gtari F."/>
            <person name="Swanson E."/>
            <person name="Gueddou A."/>
            <person name="Louati M."/>
            <person name="Nouioui I."/>
            <person name="Hezbri K."/>
            <person name="Abebe-Akele F."/>
            <person name="Simpson S."/>
            <person name="Morris K."/>
            <person name="Thomas K."/>
            <person name="Gtari M."/>
            <person name="Tisa L.S."/>
        </authorList>
    </citation>
    <scope>NUCLEOTIDE SEQUENCE [LARGE SCALE GENOMIC DNA]</scope>
    <source>
        <strain evidence="5">NRRL B-16219</strain>
    </source>
</reference>
<sequence length="283" mass="29113">MTDELPSRTPRLHVPPPGESPPGELPLGEPADTTGPAGGGPAVVHPTVGKATSGGTGSRVRLLRYVTVLLLAVLGFGVAVMIRIADTPERLAAARPDELATELEDLAVAGRRLEVEATGLEQTRAAVADGARGDADLDRARREAEALAVLAGTGPATGPGVTLRIDDPRGTVEAWILVDALQELRDAGAEAIELSGVRVVASTYIVDAPGGGMTVDGGSVVPPYELRVVGDAHTLAQAMRIPGGVLDTVATRDGAHAEVTNSDRIEIRALRAVPTPRFARPAG</sequence>
<keyword evidence="3" id="KW-0812">Transmembrane</keyword>
<keyword evidence="5" id="KW-1185">Reference proteome</keyword>
<dbReference type="PANTHER" id="PTHR37313:SF2">
    <property type="entry name" value="UPF0749 PROTEIN YLXX"/>
    <property type="match status" value="1"/>
</dbReference>
<keyword evidence="3" id="KW-0472">Membrane</keyword>
<evidence type="ECO:0000313" key="4">
    <source>
        <dbReference type="EMBL" id="OHV28310.1"/>
    </source>
</evidence>
<dbReference type="Pfam" id="PF05949">
    <property type="entry name" value="DUF881"/>
    <property type="match status" value="1"/>
</dbReference>
<dbReference type="AlphaFoldDB" id="A0A1S1Q2X4"/>
<name>A0A1S1Q2X4_9ACTN</name>
<dbReference type="Gene3D" id="3.30.70.1880">
    <property type="entry name" value="Protein of unknown function DUF881"/>
    <property type="match status" value="1"/>
</dbReference>
<dbReference type="OrthoDB" id="3211287at2"/>
<feature type="compositionally biased region" description="Pro residues" evidence="2">
    <location>
        <begin position="13"/>
        <end position="24"/>
    </location>
</feature>
<comment type="caution">
    <text evidence="4">The sequence shown here is derived from an EMBL/GenBank/DDBJ whole genome shotgun (WGS) entry which is preliminary data.</text>
</comment>
<evidence type="ECO:0000313" key="5">
    <source>
        <dbReference type="Proteomes" id="UP000179769"/>
    </source>
</evidence>
<proteinExistence type="inferred from homology"/>
<accession>A0A1S1Q2X4</accession>
<evidence type="ECO:0000256" key="1">
    <source>
        <dbReference type="ARBA" id="ARBA00009108"/>
    </source>
</evidence>
<dbReference type="RefSeq" id="WP_071063722.1">
    <property type="nucleotide sequence ID" value="NZ_MAXA01000213.1"/>
</dbReference>
<gene>
    <name evidence="4" type="ORF">BBK14_03985</name>
</gene>
<dbReference type="PANTHER" id="PTHR37313">
    <property type="entry name" value="UPF0749 PROTEIN RV1825"/>
    <property type="match status" value="1"/>
</dbReference>
<evidence type="ECO:0000256" key="3">
    <source>
        <dbReference type="SAM" id="Phobius"/>
    </source>
</evidence>
<dbReference type="InterPro" id="IPR010273">
    <property type="entry name" value="DUF881"/>
</dbReference>
<feature type="transmembrane region" description="Helical" evidence="3">
    <location>
        <begin position="62"/>
        <end position="85"/>
    </location>
</feature>
<evidence type="ECO:0008006" key="6">
    <source>
        <dbReference type="Google" id="ProtNLM"/>
    </source>
</evidence>
<evidence type="ECO:0000256" key="2">
    <source>
        <dbReference type="SAM" id="MobiDB-lite"/>
    </source>
</evidence>
<organism evidence="4 5">
    <name type="scientific">Parafrankia soli</name>
    <dbReference type="NCBI Taxonomy" id="2599596"/>
    <lineage>
        <taxon>Bacteria</taxon>
        <taxon>Bacillati</taxon>
        <taxon>Actinomycetota</taxon>
        <taxon>Actinomycetes</taxon>
        <taxon>Frankiales</taxon>
        <taxon>Frankiaceae</taxon>
        <taxon>Parafrankia</taxon>
    </lineage>
</organism>
<dbReference type="EMBL" id="MAXA01000213">
    <property type="protein sequence ID" value="OHV28310.1"/>
    <property type="molecule type" value="Genomic_DNA"/>
</dbReference>
<dbReference type="GO" id="GO:0005886">
    <property type="term" value="C:plasma membrane"/>
    <property type="evidence" value="ECO:0007669"/>
    <property type="project" value="TreeGrafter"/>
</dbReference>
<feature type="compositionally biased region" description="Low complexity" evidence="2">
    <location>
        <begin position="25"/>
        <end position="35"/>
    </location>
</feature>